<evidence type="ECO:0000256" key="5">
    <source>
        <dbReference type="ARBA" id="ARBA00023124"/>
    </source>
</evidence>
<evidence type="ECO:0000256" key="8">
    <source>
        <dbReference type="RuleBase" id="RU364100"/>
    </source>
</evidence>
<dbReference type="AlphaFoldDB" id="A0AAU8BNY3"/>
<evidence type="ECO:0000313" key="9">
    <source>
        <dbReference type="EMBL" id="XCD18208.1"/>
    </source>
</evidence>
<comment type="similarity">
    <text evidence="1 8">Belongs to the SOS response-associated peptidase family.</text>
</comment>
<gene>
    <name evidence="9" type="ORF">PG915_23355</name>
</gene>
<keyword evidence="5" id="KW-0190">Covalent protein-DNA linkage</keyword>
<dbReference type="InterPro" id="IPR036590">
    <property type="entry name" value="SRAP-like"/>
</dbReference>
<dbReference type="GO" id="GO:0003697">
    <property type="term" value="F:single-stranded DNA binding"/>
    <property type="evidence" value="ECO:0007669"/>
    <property type="project" value="InterPro"/>
</dbReference>
<dbReference type="EMBL" id="CP115921">
    <property type="protein sequence ID" value="XCD18208.1"/>
    <property type="molecule type" value="Genomic_DNA"/>
</dbReference>
<evidence type="ECO:0000256" key="4">
    <source>
        <dbReference type="ARBA" id="ARBA00022801"/>
    </source>
</evidence>
<dbReference type="PANTHER" id="PTHR13604:SF0">
    <property type="entry name" value="ABASIC SITE PROCESSING PROTEIN HMCES"/>
    <property type="match status" value="1"/>
</dbReference>
<dbReference type="GO" id="GO:0006508">
    <property type="term" value="P:proteolysis"/>
    <property type="evidence" value="ECO:0007669"/>
    <property type="project" value="UniProtKB-KW"/>
</dbReference>
<dbReference type="RefSeq" id="WP_353499355.1">
    <property type="nucleotide sequence ID" value="NZ_CP115921.1"/>
</dbReference>
<dbReference type="GO" id="GO:0008233">
    <property type="term" value="F:peptidase activity"/>
    <property type="evidence" value="ECO:0007669"/>
    <property type="project" value="UniProtKB-KW"/>
</dbReference>
<keyword evidence="2 8" id="KW-0645">Protease</keyword>
<accession>A0AAU8BNY3</accession>
<proteinExistence type="inferred from homology"/>
<evidence type="ECO:0000256" key="1">
    <source>
        <dbReference type="ARBA" id="ARBA00008136"/>
    </source>
</evidence>
<dbReference type="SUPFAM" id="SSF143081">
    <property type="entry name" value="BB1717-like"/>
    <property type="match status" value="1"/>
</dbReference>
<organism evidence="9">
    <name type="scientific">Vibrio chaetopteri</name>
    <dbReference type="NCBI Taxonomy" id="3016528"/>
    <lineage>
        <taxon>Bacteria</taxon>
        <taxon>Pseudomonadati</taxon>
        <taxon>Pseudomonadota</taxon>
        <taxon>Gammaproteobacteria</taxon>
        <taxon>Vibrionales</taxon>
        <taxon>Vibrionaceae</taxon>
        <taxon>Vibrio</taxon>
    </lineage>
</organism>
<dbReference type="PANTHER" id="PTHR13604">
    <property type="entry name" value="DC12-RELATED"/>
    <property type="match status" value="1"/>
</dbReference>
<dbReference type="GO" id="GO:0106300">
    <property type="term" value="P:protein-DNA covalent cross-linking repair"/>
    <property type="evidence" value="ECO:0007669"/>
    <property type="project" value="InterPro"/>
</dbReference>
<keyword evidence="6" id="KW-0238">DNA-binding</keyword>
<dbReference type="GO" id="GO:0016829">
    <property type="term" value="F:lyase activity"/>
    <property type="evidence" value="ECO:0007669"/>
    <property type="project" value="UniProtKB-KW"/>
</dbReference>
<evidence type="ECO:0000256" key="2">
    <source>
        <dbReference type="ARBA" id="ARBA00022670"/>
    </source>
</evidence>
<evidence type="ECO:0000256" key="3">
    <source>
        <dbReference type="ARBA" id="ARBA00022763"/>
    </source>
</evidence>
<dbReference type="Gene3D" id="3.90.1680.10">
    <property type="entry name" value="SOS response associated peptidase-like"/>
    <property type="match status" value="1"/>
</dbReference>
<keyword evidence="7" id="KW-0456">Lyase</keyword>
<dbReference type="Pfam" id="PF02586">
    <property type="entry name" value="SRAP"/>
    <property type="match status" value="1"/>
</dbReference>
<dbReference type="InterPro" id="IPR003738">
    <property type="entry name" value="SRAP"/>
</dbReference>
<keyword evidence="3" id="KW-0227">DNA damage</keyword>
<keyword evidence="4 8" id="KW-0378">Hydrolase</keyword>
<dbReference type="KEGG" id="vck:PG915_23355"/>
<evidence type="ECO:0000256" key="6">
    <source>
        <dbReference type="ARBA" id="ARBA00023125"/>
    </source>
</evidence>
<reference evidence="9" key="1">
    <citation type="submission" date="2023-01" db="EMBL/GenBank/DDBJ databases">
        <title>Vibrio sp. CB1-14 genome sequencing.</title>
        <authorList>
            <person name="Otstavnykh N."/>
            <person name="Isaeva M."/>
            <person name="Meleshko D."/>
        </authorList>
    </citation>
    <scope>NUCLEOTIDE SEQUENCE</scope>
    <source>
        <strain evidence="9">CB1-14</strain>
    </source>
</reference>
<sequence>MCGRLNIIDDPFSHYVSEQLGIVFSAQPREEAFPSESLECVVAGYDKQLFQLPLAWGIKPTWSNKLIINAQAETVQTKPTFSHAYSTHRAIVPCSGWYEWKTEPNGTKSKYLFQSENDRPLYMAAVGYPDAGQVVTLTTEPTDSYKTFHHRMPLILSAEDAACWLLPSSTNHTGLLSRLVDDTYWKVIAIG</sequence>
<dbReference type="EC" id="3.4.-.-" evidence="8"/>
<name>A0AAU8BNY3_9VIBR</name>
<evidence type="ECO:0000256" key="7">
    <source>
        <dbReference type="ARBA" id="ARBA00023239"/>
    </source>
</evidence>
<protein>
    <recommendedName>
        <fullName evidence="8">Abasic site processing protein</fullName>
        <ecNumber evidence="8">3.4.-.-</ecNumber>
    </recommendedName>
</protein>